<gene>
    <name evidence="3" type="ORF">SDC9_138694</name>
</gene>
<dbReference type="CDD" id="cd06223">
    <property type="entry name" value="PRTases_typeI"/>
    <property type="match status" value="1"/>
</dbReference>
<comment type="caution">
    <text evidence="3">The sequence shown here is derived from an EMBL/GenBank/DDBJ whole genome shotgun (WGS) entry which is preliminary data.</text>
</comment>
<protein>
    <recommendedName>
        <fullName evidence="2">Phosphoribosyltransferase domain-containing protein</fullName>
    </recommendedName>
</protein>
<evidence type="ECO:0000313" key="3">
    <source>
        <dbReference type="EMBL" id="MPM91563.1"/>
    </source>
</evidence>
<organism evidence="3">
    <name type="scientific">bioreactor metagenome</name>
    <dbReference type="NCBI Taxonomy" id="1076179"/>
    <lineage>
        <taxon>unclassified sequences</taxon>
        <taxon>metagenomes</taxon>
        <taxon>ecological metagenomes</taxon>
    </lineage>
</organism>
<proteinExistence type="inferred from homology"/>
<accession>A0A645DSA6</accession>
<evidence type="ECO:0000259" key="2">
    <source>
        <dbReference type="Pfam" id="PF00156"/>
    </source>
</evidence>
<sequence length="175" mass="20423">MNPVFSKFEINKKIDGLAIYKYDDFLKEKLFLLKGCYDIEIAPIFLITFARYLKMKYHGYVIVPVPSYTKHDEIRGFNHVIEIFKCMGHKFYNILLKTSPLKQSDQPINKRSLINDILKINDGECLKNKKVLIVDDVYTTGMTIKKCIDLIEKFNPKSIKVLVLSKVEHKEETSL</sequence>
<feature type="domain" description="Phosphoribosyltransferase" evidence="2">
    <location>
        <begin position="113"/>
        <end position="172"/>
    </location>
</feature>
<dbReference type="InterPro" id="IPR000836">
    <property type="entry name" value="PRTase_dom"/>
</dbReference>
<dbReference type="AlphaFoldDB" id="A0A645DSA6"/>
<dbReference type="Pfam" id="PF00156">
    <property type="entry name" value="Pribosyltran"/>
    <property type="match status" value="1"/>
</dbReference>
<dbReference type="InterPro" id="IPR029057">
    <property type="entry name" value="PRTase-like"/>
</dbReference>
<name>A0A645DSA6_9ZZZZ</name>
<reference evidence="3" key="1">
    <citation type="submission" date="2019-08" db="EMBL/GenBank/DDBJ databases">
        <authorList>
            <person name="Kucharzyk K."/>
            <person name="Murdoch R.W."/>
            <person name="Higgins S."/>
            <person name="Loffler F."/>
        </authorList>
    </citation>
    <scope>NUCLEOTIDE SEQUENCE</scope>
</reference>
<evidence type="ECO:0000256" key="1">
    <source>
        <dbReference type="ARBA" id="ARBA00008007"/>
    </source>
</evidence>
<dbReference type="PANTHER" id="PTHR47505:SF1">
    <property type="entry name" value="DNA UTILIZATION PROTEIN YHGH"/>
    <property type="match status" value="1"/>
</dbReference>
<dbReference type="InterPro" id="IPR051910">
    <property type="entry name" value="ComF/GntX_DNA_util-trans"/>
</dbReference>
<dbReference type="Gene3D" id="3.40.50.2020">
    <property type="match status" value="1"/>
</dbReference>
<dbReference type="SUPFAM" id="SSF53271">
    <property type="entry name" value="PRTase-like"/>
    <property type="match status" value="1"/>
</dbReference>
<dbReference type="PANTHER" id="PTHR47505">
    <property type="entry name" value="DNA UTILIZATION PROTEIN YHGH"/>
    <property type="match status" value="1"/>
</dbReference>
<dbReference type="EMBL" id="VSSQ01038603">
    <property type="protein sequence ID" value="MPM91563.1"/>
    <property type="molecule type" value="Genomic_DNA"/>
</dbReference>
<comment type="similarity">
    <text evidence="1">Belongs to the ComF/GntX family.</text>
</comment>